<dbReference type="InterPro" id="IPR035979">
    <property type="entry name" value="RBD_domain_sf"/>
</dbReference>
<feature type="compositionally biased region" description="Polar residues" evidence="4">
    <location>
        <begin position="605"/>
        <end position="616"/>
    </location>
</feature>
<dbReference type="InterPro" id="IPR000504">
    <property type="entry name" value="RRM_dom"/>
</dbReference>
<dbReference type="SMART" id="SM00360">
    <property type="entry name" value="RRM"/>
    <property type="match status" value="2"/>
</dbReference>
<feature type="compositionally biased region" description="Basic and acidic residues" evidence="4">
    <location>
        <begin position="1"/>
        <end position="17"/>
    </location>
</feature>
<evidence type="ECO:0008006" key="8">
    <source>
        <dbReference type="Google" id="ProtNLM"/>
    </source>
</evidence>
<feature type="region of interest" description="Disordered" evidence="4">
    <location>
        <begin position="1"/>
        <end position="205"/>
    </location>
</feature>
<feature type="compositionally biased region" description="Low complexity" evidence="4">
    <location>
        <begin position="653"/>
        <end position="670"/>
    </location>
</feature>
<dbReference type="AlphaFoldDB" id="A0A175YQG3"/>
<evidence type="ECO:0000256" key="2">
    <source>
        <dbReference type="ARBA" id="ARBA00022884"/>
    </source>
</evidence>
<dbReference type="FunFam" id="3.30.70.330:FF:000332">
    <property type="entry name" value="flowering time control protein FCA isoform X2"/>
    <property type="match status" value="1"/>
</dbReference>
<dbReference type="InterPro" id="IPR012677">
    <property type="entry name" value="Nucleotide-bd_a/b_plait_sf"/>
</dbReference>
<feature type="compositionally biased region" description="Low complexity" evidence="4">
    <location>
        <begin position="929"/>
        <end position="948"/>
    </location>
</feature>
<dbReference type="OMA" id="NFDQQGP"/>
<feature type="region of interest" description="Disordered" evidence="4">
    <location>
        <begin position="566"/>
        <end position="794"/>
    </location>
</feature>
<dbReference type="GO" id="GO:0003723">
    <property type="term" value="F:RNA binding"/>
    <property type="evidence" value="ECO:0007669"/>
    <property type="project" value="UniProtKB-UniRule"/>
</dbReference>
<keyword evidence="2 3" id="KW-0694">RNA-binding</keyword>
<evidence type="ECO:0000256" key="3">
    <source>
        <dbReference type="PROSITE-ProRule" id="PRU00176"/>
    </source>
</evidence>
<dbReference type="InterPro" id="IPR036020">
    <property type="entry name" value="WW_dom_sf"/>
</dbReference>
<feature type="domain" description="RRM" evidence="6">
    <location>
        <begin position="392"/>
        <end position="473"/>
    </location>
</feature>
<feature type="domain" description="WW" evidence="5">
    <location>
        <begin position="889"/>
        <end position="922"/>
    </location>
</feature>
<organism evidence="7">
    <name type="scientific">Daucus carota subsp. sativus</name>
    <name type="common">Carrot</name>
    <dbReference type="NCBI Taxonomy" id="79200"/>
    <lineage>
        <taxon>Eukaryota</taxon>
        <taxon>Viridiplantae</taxon>
        <taxon>Streptophyta</taxon>
        <taxon>Embryophyta</taxon>
        <taxon>Tracheophyta</taxon>
        <taxon>Spermatophyta</taxon>
        <taxon>Magnoliopsida</taxon>
        <taxon>eudicotyledons</taxon>
        <taxon>Gunneridae</taxon>
        <taxon>Pentapetalae</taxon>
        <taxon>asterids</taxon>
        <taxon>campanulids</taxon>
        <taxon>Apiales</taxon>
        <taxon>Apiaceae</taxon>
        <taxon>Apioideae</taxon>
        <taxon>Scandiceae</taxon>
        <taxon>Daucinae</taxon>
        <taxon>Daucus</taxon>
        <taxon>Daucus sect. Daucus</taxon>
    </lineage>
</organism>
<feature type="compositionally biased region" description="Low complexity" evidence="4">
    <location>
        <begin position="960"/>
        <end position="989"/>
    </location>
</feature>
<feature type="compositionally biased region" description="Polar residues" evidence="4">
    <location>
        <begin position="671"/>
        <end position="690"/>
    </location>
</feature>
<proteinExistence type="predicted"/>
<comment type="caution">
    <text evidence="7">The sequence shown here is derived from an EMBL/GenBank/DDBJ whole genome shotgun (WGS) entry which is preliminary data.</text>
</comment>
<accession>A0A175YQG3</accession>
<dbReference type="InterPro" id="IPR001202">
    <property type="entry name" value="WW_dom"/>
</dbReference>
<dbReference type="EMBL" id="LNRQ01000008">
    <property type="protein sequence ID" value="KZM85587.1"/>
    <property type="molecule type" value="Genomic_DNA"/>
</dbReference>
<dbReference type="Pfam" id="PF00076">
    <property type="entry name" value="RRM_1"/>
    <property type="match status" value="2"/>
</dbReference>
<feature type="region of interest" description="Disordered" evidence="4">
    <location>
        <begin position="823"/>
        <end position="881"/>
    </location>
</feature>
<dbReference type="PANTHER" id="PTHR24012">
    <property type="entry name" value="RNA BINDING PROTEIN"/>
    <property type="match status" value="1"/>
</dbReference>
<feature type="domain" description="RRM" evidence="6">
    <location>
        <begin position="483"/>
        <end position="571"/>
    </location>
</feature>
<dbReference type="Gene3D" id="3.30.70.330">
    <property type="match status" value="2"/>
</dbReference>
<feature type="compositionally biased region" description="Low complexity" evidence="4">
    <location>
        <begin position="691"/>
        <end position="709"/>
    </location>
</feature>
<sequence length="1143" mass="122167">MDRHRGGAADRYGDSRPYRNSRAPPPPPPRGDGAYPMKKHHNNHNHTSPDGSYFNSGFSSGGRDRGGVNSPPRFSGGGGGGRGPGFRGGGGRGGSGNFDQRSPNGGGGRGGMGNFDKQGPGSGGGRGGAGNFDQRGPSGGGGRGNFDHQGPPASGGGYGPGNFDQQGVVGGGERGNFDYHGPITGGGYGHGNFDQQGPISGGERGNFDHQGPVSRGGRGGVVNYDEQGPVSVGGRGGMSNFDQQGPISGRAHGDFDQQGPLSGGARGNFEQQDSVSGGGRGNFDRQGPISGGRGNFDQQGPVSGVGRGNFDQQGPVSGGGRGGAVNFDHQGPVISGGRGGAVNFDQQGPTTGGGRGGRVDFDPQGPVTGHKRGYPFSAPAVSPDNQDGGAFAKLFVGSVPRTATEEDIRPLFDQHGRVLEVALIKDKKTGQQQGCCFIKYATSGEADRAIRALHNQHTLPGGVGPIQVRYADGERERLGAVEYKLFVGSLNKQAIEKEVEEASHKYMFFIFSPYGRVEDVYLMRDEMKQSRGCGFVKYSSRESAMAAINSLSGSYIMRGCDQPLTVRFADPKRPRPGESRNGPSFGGPGFGPRFQPPGLRPMPNTIETTHNHNLPNTWHPMSPQNQVPSDVGIHTRFPAPSTPGGSSSGGFSGSADGSSPVFPVSSSTVPQNYNQSKPQVPSFSQQITPVQQQPYHSSQQYPSSMQSQSAGSYPQKQTSVAQTPYSQTYSSQKQPGVNGQLPVSLSHNQQNLPPASTQIPSNNNVPPQSLPGIANQPQLNPQQQFPQPLHQSPSQLTAQMLSQQTQALQARLQSSQQAFSQIQQQLQMMQPSNQSFTMQQGPKASSQQTSWDGMTPQTSASSKVNPPVADGPSAATAPSVIPEMTHTAVPLKCNWTEHTSPEGFKYYYNSTTGESKWEKPEELSSFEKQQTQLQKSSVQQPQSQFQPQGLPTQQVPPNPQGQFQPQLQPQLRYPPQLQQPSQSSSYQAPGYAGHQGTQDIAYKQSPAVASSVNDPSRFQQGLQGSQEWMWKNNPTGSEFMFLFVTSNLLSFTCFFRGWVNSYISLVCRCLSEIGCMQKCLVMNTELEVVLPNARYAGRVQGNVDLIMKLMHGRVLLYRFLSHVLSFIDSWVINILTYAPSLTL</sequence>
<feature type="region of interest" description="Disordered" evidence="4">
    <location>
        <begin position="918"/>
        <end position="995"/>
    </location>
</feature>
<reference evidence="7" key="1">
    <citation type="journal article" date="2016" name="Nat. Genet.">
        <title>A high-quality carrot genome assembly provides new insights into carotenoid accumulation and asterid genome evolution.</title>
        <authorList>
            <person name="Iorizzo M."/>
            <person name="Ellison S."/>
            <person name="Senalik D."/>
            <person name="Zeng P."/>
            <person name="Satapoomin P."/>
            <person name="Huang J."/>
            <person name="Bowman M."/>
            <person name="Iovene M."/>
            <person name="Sanseverino W."/>
            <person name="Cavagnaro P."/>
            <person name="Yildiz M."/>
            <person name="Macko-Podgorni A."/>
            <person name="Moranska E."/>
            <person name="Grzebelus E."/>
            <person name="Grzebelus D."/>
            <person name="Ashrafi H."/>
            <person name="Zheng Z."/>
            <person name="Cheng S."/>
            <person name="Spooner D."/>
            <person name="Van Deynze A."/>
            <person name="Simon P."/>
        </authorList>
    </citation>
    <scope>NUCLEOTIDE SEQUENCE [LARGE SCALE GENOMIC DNA]</scope>
    <source>
        <tissue evidence="7">Leaf</tissue>
    </source>
</reference>
<feature type="compositionally biased region" description="Low complexity" evidence="4">
    <location>
        <begin position="775"/>
        <end position="794"/>
    </location>
</feature>
<evidence type="ECO:0000313" key="7">
    <source>
        <dbReference type="EMBL" id="KZM85587.1"/>
    </source>
</evidence>
<dbReference type="PROSITE" id="PS50102">
    <property type="entry name" value="RRM"/>
    <property type="match status" value="2"/>
</dbReference>
<feature type="compositionally biased region" description="Basic and acidic residues" evidence="4">
    <location>
        <begin position="569"/>
        <end position="578"/>
    </location>
</feature>
<keyword evidence="1" id="KW-0677">Repeat</keyword>
<dbReference type="PROSITE" id="PS50020">
    <property type="entry name" value="WW_DOMAIN_2"/>
    <property type="match status" value="1"/>
</dbReference>
<feature type="compositionally biased region" description="Low complexity" evidence="4">
    <location>
        <begin position="823"/>
        <end position="835"/>
    </location>
</feature>
<dbReference type="STRING" id="79200.A0A175YQG3"/>
<gene>
    <name evidence="7" type="ORF">DCAR_026991</name>
</gene>
<dbReference type="SUPFAM" id="SSF54928">
    <property type="entry name" value="RNA-binding domain, RBD"/>
    <property type="match status" value="2"/>
</dbReference>
<feature type="compositionally biased region" description="Gly residues" evidence="4">
    <location>
        <begin position="120"/>
        <end position="130"/>
    </location>
</feature>
<dbReference type="SMART" id="SM00456">
    <property type="entry name" value="WW"/>
    <property type="match status" value="1"/>
</dbReference>
<evidence type="ECO:0000256" key="1">
    <source>
        <dbReference type="ARBA" id="ARBA00022737"/>
    </source>
</evidence>
<evidence type="ECO:0000259" key="5">
    <source>
        <dbReference type="PROSITE" id="PS50020"/>
    </source>
</evidence>
<feature type="region of interest" description="Disordered" evidence="4">
    <location>
        <begin position="232"/>
        <end position="360"/>
    </location>
</feature>
<feature type="compositionally biased region" description="Polar residues" evidence="4">
    <location>
        <begin position="836"/>
        <end position="864"/>
    </location>
</feature>
<dbReference type="SUPFAM" id="SSF51045">
    <property type="entry name" value="WW domain"/>
    <property type="match status" value="1"/>
</dbReference>
<feature type="compositionally biased region" description="Gly residues" evidence="4">
    <location>
        <begin position="104"/>
        <end position="113"/>
    </location>
</feature>
<dbReference type="Pfam" id="PF00397">
    <property type="entry name" value="WW"/>
    <property type="match status" value="1"/>
</dbReference>
<dbReference type="Gene3D" id="2.20.70.10">
    <property type="match status" value="1"/>
</dbReference>
<dbReference type="Gramene" id="KZM85587">
    <property type="protein sequence ID" value="KZM85587"/>
    <property type="gene ID" value="DCAR_026991"/>
</dbReference>
<name>A0A175YQG3_DAUCS</name>
<dbReference type="CDD" id="cd00201">
    <property type="entry name" value="WW"/>
    <property type="match status" value="1"/>
</dbReference>
<evidence type="ECO:0000259" key="6">
    <source>
        <dbReference type="PROSITE" id="PS50102"/>
    </source>
</evidence>
<feature type="compositionally biased region" description="Gly residues" evidence="4">
    <location>
        <begin position="75"/>
        <end position="96"/>
    </location>
</feature>
<feature type="compositionally biased region" description="Polar residues" evidence="4">
    <location>
        <begin position="710"/>
        <end position="767"/>
    </location>
</feature>
<evidence type="ECO:0000256" key="4">
    <source>
        <dbReference type="SAM" id="MobiDB-lite"/>
    </source>
</evidence>
<protein>
    <recommendedName>
        <fullName evidence="8">Flowering time control protein FCA</fullName>
    </recommendedName>
</protein>